<accession>A0AAW2J8K2</accession>
<dbReference type="InterPro" id="IPR001969">
    <property type="entry name" value="Aspartic_peptidase_AS"/>
</dbReference>
<dbReference type="InterPro" id="IPR043502">
    <property type="entry name" value="DNA/RNA_pol_sf"/>
</dbReference>
<dbReference type="EMBL" id="JACGWM010001604">
    <property type="protein sequence ID" value="KAL0291044.1"/>
    <property type="molecule type" value="Genomic_DNA"/>
</dbReference>
<dbReference type="PROSITE" id="PS00141">
    <property type="entry name" value="ASP_PROTEASE"/>
    <property type="match status" value="1"/>
</dbReference>
<reference evidence="2" key="2">
    <citation type="journal article" date="2024" name="Plant">
        <title>Genomic evolution and insights into agronomic trait innovations of Sesamum species.</title>
        <authorList>
            <person name="Miao H."/>
            <person name="Wang L."/>
            <person name="Qu L."/>
            <person name="Liu H."/>
            <person name="Sun Y."/>
            <person name="Le M."/>
            <person name="Wang Q."/>
            <person name="Wei S."/>
            <person name="Zheng Y."/>
            <person name="Lin W."/>
            <person name="Duan Y."/>
            <person name="Cao H."/>
            <person name="Xiong S."/>
            <person name="Wang X."/>
            <person name="Wei L."/>
            <person name="Li C."/>
            <person name="Ma Q."/>
            <person name="Ju M."/>
            <person name="Zhao R."/>
            <person name="Li G."/>
            <person name="Mu C."/>
            <person name="Tian Q."/>
            <person name="Mei H."/>
            <person name="Zhang T."/>
            <person name="Gao T."/>
            <person name="Zhang H."/>
        </authorList>
    </citation>
    <scope>NUCLEOTIDE SEQUENCE</scope>
    <source>
        <strain evidence="2">KEN8</strain>
    </source>
</reference>
<comment type="caution">
    <text evidence="2">The sequence shown here is derived from an EMBL/GenBank/DDBJ whole genome shotgun (WGS) entry which is preliminary data.</text>
</comment>
<dbReference type="SUPFAM" id="SSF56672">
    <property type="entry name" value="DNA/RNA polymerases"/>
    <property type="match status" value="1"/>
</dbReference>
<dbReference type="InterPro" id="IPR043128">
    <property type="entry name" value="Rev_trsase/Diguanyl_cyclase"/>
</dbReference>
<name>A0AAW2J8K2_9LAMI</name>
<organism evidence="2">
    <name type="scientific">Sesamum calycinum</name>
    <dbReference type="NCBI Taxonomy" id="2727403"/>
    <lineage>
        <taxon>Eukaryota</taxon>
        <taxon>Viridiplantae</taxon>
        <taxon>Streptophyta</taxon>
        <taxon>Embryophyta</taxon>
        <taxon>Tracheophyta</taxon>
        <taxon>Spermatophyta</taxon>
        <taxon>Magnoliopsida</taxon>
        <taxon>eudicotyledons</taxon>
        <taxon>Gunneridae</taxon>
        <taxon>Pentapetalae</taxon>
        <taxon>asterids</taxon>
        <taxon>lamiids</taxon>
        <taxon>Lamiales</taxon>
        <taxon>Pedaliaceae</taxon>
        <taxon>Sesamum</taxon>
    </lineage>
</organism>
<feature type="domain" description="Reverse transcriptase" evidence="1">
    <location>
        <begin position="399"/>
        <end position="551"/>
    </location>
</feature>
<dbReference type="Pfam" id="PF00078">
    <property type="entry name" value="RVT_1"/>
    <property type="match status" value="1"/>
</dbReference>
<dbReference type="Gene3D" id="3.30.70.270">
    <property type="match status" value="1"/>
</dbReference>
<dbReference type="PANTHER" id="PTHR24559:SF434">
    <property type="entry name" value="RNA-DIRECTED DNA POLYMERASE HOMOLOG"/>
    <property type="match status" value="1"/>
</dbReference>
<dbReference type="GO" id="GO:0006508">
    <property type="term" value="P:proteolysis"/>
    <property type="evidence" value="ECO:0007669"/>
    <property type="project" value="InterPro"/>
</dbReference>
<dbReference type="SUPFAM" id="SSF50630">
    <property type="entry name" value="Acid proteases"/>
    <property type="match status" value="1"/>
</dbReference>
<protein>
    <submittedName>
        <fullName evidence="2">Retrovirus-related Pol polyprotein from transposon</fullName>
    </submittedName>
</protein>
<sequence>MAKGNEKDMNNFNKLLLLPLSRAIPAQIGTKIHRKLNLTFGALISSHASQINPSLGGGHHGPPSTSPTCTPPWNSAMTPWSLLPCSSYVNEGLSLIIRPNLSVYVIGCWVFLPRLSSIVLFPSSVWISNGNSRCFVILRSARPLVSLSFWSLNSMLPRRFVIAAASDNYFLPTALLPRPSPAHSFPPRPLSPAEMPERRAQGLYFNCDKNFSPDHQCKTKQFLLLLLEEPDPRDLDSLPPPTPSPQLLSSEPFVEQVHFQLSSAVVSGLTFARTLCLHGLISGHPISILVDSGSSYNIIQPRIEAFLALSIEPVASFSVLVGNGESLYCSSLCSVVPLTNHSQLFTVPSYILPIFGVDVVLGAQWLCTLDPFLSDFSTPSMQFYHTAHLLLYWKDDSWCFCVDYRALNAITVRDRFPIPTVNELLDELHGATVVSKLDLRAGYHQIRVPFDDVHKTAFRTVDGHFEFLGMPFGHSNAPSTFQLVINSFFRPLLRRFVLVFFDDILIYSPDWTSHLAHITEVLQLLNDNCFYVTISKCPFGVPSVDYLGHIISTEGVAADPS</sequence>
<dbReference type="Gene3D" id="3.10.10.10">
    <property type="entry name" value="HIV Type 1 Reverse Transcriptase, subunit A, domain 1"/>
    <property type="match status" value="1"/>
</dbReference>
<dbReference type="AlphaFoldDB" id="A0AAW2J8K2"/>
<proteinExistence type="predicted"/>
<dbReference type="CDD" id="cd01647">
    <property type="entry name" value="RT_LTR"/>
    <property type="match status" value="1"/>
</dbReference>
<dbReference type="GO" id="GO:0004190">
    <property type="term" value="F:aspartic-type endopeptidase activity"/>
    <property type="evidence" value="ECO:0007669"/>
    <property type="project" value="InterPro"/>
</dbReference>
<dbReference type="Pfam" id="PF08284">
    <property type="entry name" value="RVP_2"/>
    <property type="match status" value="1"/>
</dbReference>
<gene>
    <name evidence="2" type="ORF">Scaly_2651300</name>
</gene>
<evidence type="ECO:0000313" key="2">
    <source>
        <dbReference type="EMBL" id="KAL0291044.1"/>
    </source>
</evidence>
<dbReference type="InterPro" id="IPR021109">
    <property type="entry name" value="Peptidase_aspartic_dom_sf"/>
</dbReference>
<evidence type="ECO:0000259" key="1">
    <source>
        <dbReference type="Pfam" id="PF00078"/>
    </source>
</evidence>
<reference evidence="2" key="1">
    <citation type="submission" date="2020-06" db="EMBL/GenBank/DDBJ databases">
        <authorList>
            <person name="Li T."/>
            <person name="Hu X."/>
            <person name="Zhang T."/>
            <person name="Song X."/>
            <person name="Zhang H."/>
            <person name="Dai N."/>
            <person name="Sheng W."/>
            <person name="Hou X."/>
            <person name="Wei L."/>
        </authorList>
    </citation>
    <scope>NUCLEOTIDE SEQUENCE</scope>
    <source>
        <strain evidence="2">KEN8</strain>
        <tissue evidence="2">Leaf</tissue>
    </source>
</reference>
<dbReference type="InterPro" id="IPR000477">
    <property type="entry name" value="RT_dom"/>
</dbReference>
<dbReference type="CDD" id="cd00303">
    <property type="entry name" value="retropepsin_like"/>
    <property type="match status" value="1"/>
</dbReference>
<dbReference type="InterPro" id="IPR053134">
    <property type="entry name" value="RNA-dir_DNA_polymerase"/>
</dbReference>
<dbReference type="PANTHER" id="PTHR24559">
    <property type="entry name" value="TRANSPOSON TY3-I GAG-POL POLYPROTEIN"/>
    <property type="match status" value="1"/>
</dbReference>